<organism evidence="2 3">
    <name type="scientific">Franconibacter pulveris</name>
    <dbReference type="NCBI Taxonomy" id="435910"/>
    <lineage>
        <taxon>Bacteria</taxon>
        <taxon>Pseudomonadati</taxon>
        <taxon>Pseudomonadota</taxon>
        <taxon>Gammaproteobacteria</taxon>
        <taxon>Enterobacterales</taxon>
        <taxon>Enterobacteriaceae</taxon>
        <taxon>Franconibacter</taxon>
    </lineage>
</organism>
<dbReference type="AlphaFoldDB" id="A0A0J8VGP8"/>
<proteinExistence type="predicted"/>
<dbReference type="Proteomes" id="UP000037315">
    <property type="component" value="Unassembled WGS sequence"/>
</dbReference>
<protein>
    <submittedName>
        <fullName evidence="2">Uncharacterized protein</fullName>
    </submittedName>
</protein>
<keyword evidence="3" id="KW-1185">Reference proteome</keyword>
<name>A0A0J8VGP8_9ENTR</name>
<dbReference type="PATRIC" id="fig|1656095.3.peg.2078"/>
<gene>
    <name evidence="2" type="ORF">ACH50_22420</name>
</gene>
<evidence type="ECO:0000313" key="2">
    <source>
        <dbReference type="EMBL" id="KMV32406.1"/>
    </source>
</evidence>
<comment type="caution">
    <text evidence="2">The sequence shown here is derived from an EMBL/GenBank/DDBJ whole genome shotgun (WGS) entry which is preliminary data.</text>
</comment>
<evidence type="ECO:0000256" key="1">
    <source>
        <dbReference type="SAM" id="MobiDB-lite"/>
    </source>
</evidence>
<reference evidence="2 3" key="1">
    <citation type="submission" date="2015-06" db="EMBL/GenBank/DDBJ databases">
        <title>Genome sequencing of Cronobacter sp. strain DJ34 isolated from petroleum contaminated sludge of Duliajan Oil Fields, Assam, India.</title>
        <authorList>
            <person name="Pal S."/>
            <person name="Banerjee T.D."/>
            <person name="Roy A."/>
            <person name="Sar P."/>
            <person name="Kazy S.K."/>
        </authorList>
    </citation>
    <scope>NUCLEOTIDE SEQUENCE [LARGE SCALE GENOMIC DNA]</scope>
    <source>
        <strain evidence="2 3">DJ34</strain>
    </source>
</reference>
<feature type="region of interest" description="Disordered" evidence="1">
    <location>
        <begin position="144"/>
        <end position="163"/>
    </location>
</feature>
<sequence length="163" mass="17870">MSAPGKNAKKKRPAMCEHIAGRLYPFRLACRRWQAAEKCQSGDSKQRVCQVYGARRRRATFAGARVTFAGVESVRAAKVTFAGARVTFAEVKYVRAAKVTFARVEYVRAAKVTFAKALFSYAPFLHANVLRGLAAAPLTIPAPGTQNRPLKRETSSFDSASMP</sequence>
<accession>A0A0J8VGP8</accession>
<dbReference type="EMBL" id="LFEJ01000028">
    <property type="protein sequence ID" value="KMV32406.1"/>
    <property type="molecule type" value="Genomic_DNA"/>
</dbReference>
<evidence type="ECO:0000313" key="3">
    <source>
        <dbReference type="Proteomes" id="UP000037315"/>
    </source>
</evidence>